<dbReference type="InterPro" id="IPR013493">
    <property type="entry name" value="CHP02677"/>
</dbReference>
<keyword evidence="3" id="KW-1185">Reference proteome</keyword>
<organism evidence="2 3">
    <name type="scientific">Streptomyces yaanensis</name>
    <dbReference type="NCBI Taxonomy" id="1142239"/>
    <lineage>
        <taxon>Bacteria</taxon>
        <taxon>Bacillati</taxon>
        <taxon>Actinomycetota</taxon>
        <taxon>Actinomycetes</taxon>
        <taxon>Kitasatosporales</taxon>
        <taxon>Streptomycetaceae</taxon>
        <taxon>Streptomyces</taxon>
    </lineage>
</organism>
<protein>
    <submittedName>
        <fullName evidence="2">DUF2397 family protein</fullName>
    </submittedName>
</protein>
<evidence type="ECO:0000313" key="2">
    <source>
        <dbReference type="EMBL" id="MFC3574817.1"/>
    </source>
</evidence>
<evidence type="ECO:0000313" key="3">
    <source>
        <dbReference type="Proteomes" id="UP001595701"/>
    </source>
</evidence>
<gene>
    <name evidence="2" type="ORF">ACFOZ0_16325</name>
</gene>
<evidence type="ECO:0000256" key="1">
    <source>
        <dbReference type="SAM" id="MobiDB-lite"/>
    </source>
</evidence>
<dbReference type="EMBL" id="JBHRWR010000009">
    <property type="protein sequence ID" value="MFC3574817.1"/>
    <property type="molecule type" value="Genomic_DNA"/>
</dbReference>
<name>A0ABV7SCX7_9ACTN</name>
<accession>A0ABV7SCX7</accession>
<feature type="region of interest" description="Disordered" evidence="1">
    <location>
        <begin position="45"/>
        <end position="64"/>
    </location>
</feature>
<comment type="caution">
    <text evidence="2">The sequence shown here is derived from an EMBL/GenBank/DDBJ whole genome shotgun (WGS) entry which is preliminary data.</text>
</comment>
<reference evidence="3" key="1">
    <citation type="journal article" date="2019" name="Int. J. Syst. Evol. Microbiol.">
        <title>The Global Catalogue of Microorganisms (GCM) 10K type strain sequencing project: providing services to taxonomists for standard genome sequencing and annotation.</title>
        <authorList>
            <consortium name="The Broad Institute Genomics Platform"/>
            <consortium name="The Broad Institute Genome Sequencing Center for Infectious Disease"/>
            <person name="Wu L."/>
            <person name="Ma J."/>
        </authorList>
    </citation>
    <scope>NUCLEOTIDE SEQUENCE [LARGE SCALE GENOMIC DNA]</scope>
    <source>
        <strain evidence="3">CGMCC 4.7035</strain>
    </source>
</reference>
<sequence>MTFELYSSRHLTVDADALAERTTAPEPVLTPWDEARPLRISPLLRRTGSYGRRGKPRRVADRGEAKRRLAEIVARQAGEAREVRNRLATVGPLRLSRLENSIRSPSSCFRACS</sequence>
<proteinExistence type="predicted"/>
<dbReference type="Proteomes" id="UP001595701">
    <property type="component" value="Unassembled WGS sequence"/>
</dbReference>
<dbReference type="Pfam" id="PF09660">
    <property type="entry name" value="DUF2397"/>
    <property type="match status" value="1"/>
</dbReference>
<dbReference type="RefSeq" id="WP_310769057.1">
    <property type="nucleotide sequence ID" value="NZ_JBHRWR010000009.1"/>
</dbReference>